<evidence type="ECO:0000256" key="1">
    <source>
        <dbReference type="ARBA" id="ARBA00010652"/>
    </source>
</evidence>
<dbReference type="InterPro" id="IPR043641">
    <property type="entry name" value="PPE-PPW_C"/>
</dbReference>
<protein>
    <submittedName>
        <fullName evidence="5">Putative PPE family protein PPE3</fullName>
    </submittedName>
</protein>
<evidence type="ECO:0000313" key="5">
    <source>
        <dbReference type="EMBL" id="SOJ56692.1"/>
    </source>
</evidence>
<dbReference type="GO" id="GO:0052572">
    <property type="term" value="P:response to host immune response"/>
    <property type="evidence" value="ECO:0007669"/>
    <property type="project" value="TreeGrafter"/>
</dbReference>
<proteinExistence type="inferred from homology"/>
<feature type="region of interest" description="Disordered" evidence="2">
    <location>
        <begin position="498"/>
        <end position="545"/>
    </location>
</feature>
<name>A0A7Z7IN61_9MYCO</name>
<dbReference type="RefSeq" id="WP_186244274.1">
    <property type="nucleotide sequence ID" value="NZ_OCTY01000002.1"/>
</dbReference>
<reference evidence="5 6" key="1">
    <citation type="submission" date="2017-10" db="EMBL/GenBank/DDBJ databases">
        <authorList>
            <consortium name="Urmite Genomes"/>
        </authorList>
    </citation>
    <scope>NUCLEOTIDE SEQUENCE [LARGE SCALE GENOMIC DNA]</scope>
    <source>
        <strain evidence="5 6">FB-527</strain>
    </source>
</reference>
<feature type="domain" description="PPE-PPW subfamily C-terminal" evidence="4">
    <location>
        <begin position="471"/>
        <end position="517"/>
    </location>
</feature>
<sequence length="545" mass="55772">MTAPVWMAAPPEVHSAMLSSGPGPESLLAAASQWSSLSAEYAAVAEELSALLAAVRAGVWRGPSADVFAAAYVPYLAWLTQVSADSAAAAGEHETLAAAYTAALAAMPTLPELAANHAIHGVLVATNFFGINTIPIALNEADYVRMWIQAATTMATYQAVSAAAVASTPQAAPAPQILKSNAIAQNSGSGDDSGNATPIDNLIAEILKIISGGRIIWDPANGTLNGLPYDAYTDPGQAIWWLARALEFFQDAEEFWRLLFTDPIAAIEFLFNILVFDLPTHIMQIVTWLAESPQLLAIALTQTVATLGAATGFAGLAGLAATYVAAIPVAEPPLAAAPMTVPIAGLASTVPTGTVSASAPASAPAPSSAAGTAAPATAPTPTTGFPPYLVGGGPGVGFGSGLSTRARTAEPASDSAAATAAAQASARREARARRRRRTGAEELGYRDEFADLELDFDSPAPPADEQRAAWASDEGAGRLGFAGTARSQKLAEAAGLATLGGDGLDDGARMPMVPRTWDSEPAAPGDAEVNDVTASNRNPSTDKEF</sequence>
<dbReference type="PANTHER" id="PTHR46766:SF1">
    <property type="entry name" value="GLUTAMINE-RICH PROTEIN 2"/>
    <property type="match status" value="1"/>
</dbReference>
<comment type="caution">
    <text evidence="5">The sequence shown here is derived from an EMBL/GenBank/DDBJ whole genome shotgun (WGS) entry which is preliminary data.</text>
</comment>
<evidence type="ECO:0000256" key="2">
    <source>
        <dbReference type="SAM" id="MobiDB-lite"/>
    </source>
</evidence>
<dbReference type="Gene3D" id="1.20.1260.20">
    <property type="entry name" value="PPE superfamily"/>
    <property type="match status" value="1"/>
</dbReference>
<evidence type="ECO:0000259" key="3">
    <source>
        <dbReference type="Pfam" id="PF00823"/>
    </source>
</evidence>
<accession>A0A7Z7IN61</accession>
<feature type="domain" description="PPE" evidence="3">
    <location>
        <begin position="6"/>
        <end position="168"/>
    </location>
</feature>
<keyword evidence="6" id="KW-1185">Reference proteome</keyword>
<dbReference type="Pfam" id="PF00823">
    <property type="entry name" value="PPE"/>
    <property type="match status" value="1"/>
</dbReference>
<feature type="region of interest" description="Disordered" evidence="2">
    <location>
        <begin position="401"/>
        <end position="439"/>
    </location>
</feature>
<gene>
    <name evidence="5" type="primary">PPE3_2</name>
    <name evidence="5" type="ORF">MSIMFB_04167</name>
</gene>
<dbReference type="PANTHER" id="PTHR46766">
    <property type="entry name" value="GLUTAMINE-RICH PROTEIN 2"/>
    <property type="match status" value="1"/>
</dbReference>
<evidence type="ECO:0000313" key="6">
    <source>
        <dbReference type="Proteomes" id="UP000554965"/>
    </source>
</evidence>
<dbReference type="EMBL" id="OCTY01000002">
    <property type="protein sequence ID" value="SOJ56692.1"/>
    <property type="molecule type" value="Genomic_DNA"/>
</dbReference>
<dbReference type="Pfam" id="PF18878">
    <property type="entry name" value="PPE-PPW"/>
    <property type="match status" value="1"/>
</dbReference>
<comment type="similarity">
    <text evidence="1">Belongs to the mycobacterial PPE family.</text>
</comment>
<organism evidence="5 6">
    <name type="scientific">Mycobacterium simulans</name>
    <dbReference type="NCBI Taxonomy" id="627089"/>
    <lineage>
        <taxon>Bacteria</taxon>
        <taxon>Bacillati</taxon>
        <taxon>Actinomycetota</taxon>
        <taxon>Actinomycetes</taxon>
        <taxon>Mycobacteriales</taxon>
        <taxon>Mycobacteriaceae</taxon>
        <taxon>Mycobacterium</taxon>
    </lineage>
</organism>
<dbReference type="Proteomes" id="UP000554965">
    <property type="component" value="Unassembled WGS sequence"/>
</dbReference>
<dbReference type="InterPro" id="IPR038332">
    <property type="entry name" value="PPE_sf"/>
</dbReference>
<dbReference type="FunFam" id="1.20.1260.20:FF:000001">
    <property type="entry name" value="PPE family protein PPE41"/>
    <property type="match status" value="1"/>
</dbReference>
<dbReference type="InterPro" id="IPR000030">
    <property type="entry name" value="PPE_dom"/>
</dbReference>
<feature type="region of interest" description="Disordered" evidence="2">
    <location>
        <begin position="355"/>
        <end position="388"/>
    </location>
</feature>
<dbReference type="SUPFAM" id="SSF140459">
    <property type="entry name" value="PE/PPE dimer-like"/>
    <property type="match status" value="1"/>
</dbReference>
<feature type="compositionally biased region" description="Low complexity" evidence="2">
    <location>
        <begin position="409"/>
        <end position="425"/>
    </location>
</feature>
<evidence type="ECO:0000259" key="4">
    <source>
        <dbReference type="Pfam" id="PF18878"/>
    </source>
</evidence>
<dbReference type="AlphaFoldDB" id="A0A7Z7IN61"/>